<gene>
    <name evidence="2" type="ORF">AK812_SmicGene44996</name>
</gene>
<proteinExistence type="predicted"/>
<dbReference type="EMBL" id="LSRX01002657">
    <property type="protein sequence ID" value="OLP75241.1"/>
    <property type="molecule type" value="Genomic_DNA"/>
</dbReference>
<accession>A0A1Q9BX36</accession>
<protein>
    <submittedName>
        <fullName evidence="2">Uncharacterized protein</fullName>
    </submittedName>
</protein>
<name>A0A1Q9BX36_SYMMI</name>
<comment type="caution">
    <text evidence="2">The sequence shown here is derived from an EMBL/GenBank/DDBJ whole genome shotgun (WGS) entry which is preliminary data.</text>
</comment>
<keyword evidence="3" id="KW-1185">Reference proteome</keyword>
<evidence type="ECO:0000313" key="3">
    <source>
        <dbReference type="Proteomes" id="UP000186817"/>
    </source>
</evidence>
<evidence type="ECO:0000313" key="2">
    <source>
        <dbReference type="EMBL" id="OLP75241.1"/>
    </source>
</evidence>
<feature type="region of interest" description="Disordered" evidence="1">
    <location>
        <begin position="150"/>
        <end position="171"/>
    </location>
</feature>
<reference evidence="2 3" key="1">
    <citation type="submission" date="2016-02" db="EMBL/GenBank/DDBJ databases">
        <title>Genome analysis of coral dinoflagellate symbionts highlights evolutionary adaptations to a symbiotic lifestyle.</title>
        <authorList>
            <person name="Aranda M."/>
            <person name="Li Y."/>
            <person name="Liew Y.J."/>
            <person name="Baumgarten S."/>
            <person name="Simakov O."/>
            <person name="Wilson M."/>
            <person name="Piel J."/>
            <person name="Ashoor H."/>
            <person name="Bougouffa S."/>
            <person name="Bajic V.B."/>
            <person name="Ryu T."/>
            <person name="Ravasi T."/>
            <person name="Bayer T."/>
            <person name="Micklem G."/>
            <person name="Kim H."/>
            <person name="Bhak J."/>
            <person name="Lajeunesse T.C."/>
            <person name="Voolstra C.R."/>
        </authorList>
    </citation>
    <scope>NUCLEOTIDE SEQUENCE [LARGE SCALE GENOMIC DNA]</scope>
    <source>
        <strain evidence="2 3">CCMP2467</strain>
    </source>
</reference>
<organism evidence="2 3">
    <name type="scientific">Symbiodinium microadriaticum</name>
    <name type="common">Dinoflagellate</name>
    <name type="synonym">Zooxanthella microadriatica</name>
    <dbReference type="NCBI Taxonomy" id="2951"/>
    <lineage>
        <taxon>Eukaryota</taxon>
        <taxon>Sar</taxon>
        <taxon>Alveolata</taxon>
        <taxon>Dinophyceae</taxon>
        <taxon>Suessiales</taxon>
        <taxon>Symbiodiniaceae</taxon>
        <taxon>Symbiodinium</taxon>
    </lineage>
</organism>
<dbReference type="Proteomes" id="UP000186817">
    <property type="component" value="Unassembled WGS sequence"/>
</dbReference>
<dbReference type="AlphaFoldDB" id="A0A1Q9BX36"/>
<evidence type="ECO:0000256" key="1">
    <source>
        <dbReference type="SAM" id="MobiDB-lite"/>
    </source>
</evidence>
<sequence>MIASCCLEQQQRDLRSRGHSEQWKLQAAGLRQQWGVSLNARPWTSARHRLTGVPRNNRAHHCIDLAYLDHLRHRQPADMVGEEPPNMQEVFVDVSQMPARKTWTHPKKMGHRADVQVPAGMPPGVLRFLNMSQWVFAQFSSQEAELTKHVVHSRSGEEKREYGSNMDTLGA</sequence>